<proteinExistence type="predicted"/>
<evidence type="ECO:0000313" key="2">
    <source>
        <dbReference type="Proteomes" id="UP000293568"/>
    </source>
</evidence>
<gene>
    <name evidence="1" type="ORF">ET464_01850</name>
</gene>
<dbReference type="OrthoDB" id="9879743at2"/>
<dbReference type="AlphaFoldDB" id="A0A4P6EUJ0"/>
<keyword evidence="2" id="KW-1185">Reference proteome</keyword>
<evidence type="ECO:0000313" key="1">
    <source>
        <dbReference type="EMBL" id="QAY65309.1"/>
    </source>
</evidence>
<dbReference type="RefSeq" id="WP_129437751.1">
    <property type="nucleotide sequence ID" value="NZ_CP035492.1"/>
</dbReference>
<protein>
    <submittedName>
        <fullName evidence="1">Uncharacterized protein</fullName>
    </submittedName>
</protein>
<reference evidence="1 2" key="1">
    <citation type="submission" date="2019-01" db="EMBL/GenBank/DDBJ databases">
        <title>Genome sequencing of strain FW100M-2.</title>
        <authorList>
            <person name="Heo J."/>
            <person name="Kim S.-J."/>
            <person name="Kim J.-S."/>
            <person name="Hong S.-B."/>
            <person name="Kwon S.-W."/>
        </authorList>
    </citation>
    <scope>NUCLEOTIDE SEQUENCE [LARGE SCALE GENOMIC DNA]</scope>
    <source>
        <strain evidence="1 2">FW100M-2</strain>
    </source>
</reference>
<name>A0A4P6EUJ0_9BACL</name>
<dbReference type="KEGG" id="pprt:ET464_01850"/>
<sequence>MNGNRKKVKRAGIILLTAICIIATVAAVIDIKFMNLETYIIESNGDVISSNGVIYKFNSKLTSDYMGGDLKAAKAIGKVKGDGIWGRRVYKLKGIDDKNSIAIRGLMLQEVHTNEQYLQSGK</sequence>
<accession>A0A4P6EUJ0</accession>
<dbReference type="EMBL" id="CP035492">
    <property type="protein sequence ID" value="QAY65309.1"/>
    <property type="molecule type" value="Genomic_DNA"/>
</dbReference>
<organism evidence="1 2">
    <name type="scientific">Paenibacillus protaetiae</name>
    <dbReference type="NCBI Taxonomy" id="2509456"/>
    <lineage>
        <taxon>Bacteria</taxon>
        <taxon>Bacillati</taxon>
        <taxon>Bacillota</taxon>
        <taxon>Bacilli</taxon>
        <taxon>Bacillales</taxon>
        <taxon>Paenibacillaceae</taxon>
        <taxon>Paenibacillus</taxon>
    </lineage>
</organism>
<dbReference type="Proteomes" id="UP000293568">
    <property type="component" value="Chromosome"/>
</dbReference>